<proteinExistence type="inferred from homology"/>
<sequence>VPNTTKGVLETAVTYSRIQTFLLLEELDHPSKDEQTNLRPKAEDSYLQLDNVTAKWDASTSDINTLEDISLNVGPGQLIAVIGPVGAGKSSLLMSILGELPAQKGTIKVS</sequence>
<dbReference type="GO" id="GO:0042626">
    <property type="term" value="F:ATPase-coupled transmembrane transporter activity"/>
    <property type="evidence" value="ECO:0007669"/>
    <property type="project" value="TreeGrafter"/>
</dbReference>
<evidence type="ECO:0000256" key="1">
    <source>
        <dbReference type="ARBA" id="ARBA00004141"/>
    </source>
</evidence>
<evidence type="ECO:0000259" key="5">
    <source>
        <dbReference type="Pfam" id="PF00005"/>
    </source>
</evidence>
<evidence type="ECO:0000256" key="2">
    <source>
        <dbReference type="ARBA" id="ARBA00009726"/>
    </source>
</evidence>
<dbReference type="GO" id="GO:0016887">
    <property type="term" value="F:ATP hydrolysis activity"/>
    <property type="evidence" value="ECO:0007669"/>
    <property type="project" value="InterPro"/>
</dbReference>
<protein>
    <recommendedName>
        <fullName evidence="5">ABC transporter domain-containing protein</fullName>
    </recommendedName>
</protein>
<evidence type="ECO:0000256" key="3">
    <source>
        <dbReference type="ARBA" id="ARBA00022741"/>
    </source>
</evidence>
<feature type="non-terminal residue" evidence="6">
    <location>
        <position position="110"/>
    </location>
</feature>
<dbReference type="EMBL" id="HACG01010306">
    <property type="protein sequence ID" value="CEK57171.1"/>
    <property type="molecule type" value="Transcribed_RNA"/>
</dbReference>
<evidence type="ECO:0000256" key="4">
    <source>
        <dbReference type="ARBA" id="ARBA00022840"/>
    </source>
</evidence>
<reference evidence="6" key="1">
    <citation type="submission" date="2014-12" db="EMBL/GenBank/DDBJ databases">
        <title>Insight into the proteome of Arion vulgaris.</title>
        <authorList>
            <person name="Aradska J."/>
            <person name="Bulat T."/>
            <person name="Smidak R."/>
            <person name="Sarate P."/>
            <person name="Gangsoo J."/>
            <person name="Sialana F."/>
            <person name="Bilban M."/>
            <person name="Lubec G."/>
        </authorList>
    </citation>
    <scope>NUCLEOTIDE SEQUENCE</scope>
    <source>
        <tissue evidence="6">Skin</tissue>
    </source>
</reference>
<dbReference type="GO" id="GO:0005524">
    <property type="term" value="F:ATP binding"/>
    <property type="evidence" value="ECO:0007669"/>
    <property type="project" value="UniProtKB-KW"/>
</dbReference>
<dbReference type="InterPro" id="IPR050173">
    <property type="entry name" value="ABC_transporter_C-like"/>
</dbReference>
<organism evidence="6">
    <name type="scientific">Arion vulgaris</name>
    <dbReference type="NCBI Taxonomy" id="1028688"/>
    <lineage>
        <taxon>Eukaryota</taxon>
        <taxon>Metazoa</taxon>
        <taxon>Spiralia</taxon>
        <taxon>Lophotrochozoa</taxon>
        <taxon>Mollusca</taxon>
        <taxon>Gastropoda</taxon>
        <taxon>Heterobranchia</taxon>
        <taxon>Euthyneura</taxon>
        <taxon>Panpulmonata</taxon>
        <taxon>Eupulmonata</taxon>
        <taxon>Stylommatophora</taxon>
        <taxon>Helicina</taxon>
        <taxon>Arionoidea</taxon>
        <taxon>Arionidae</taxon>
        <taxon>Arion</taxon>
    </lineage>
</organism>
<comment type="similarity">
    <text evidence="2">Belongs to the ABC transporter superfamily. ABCC family. Conjugate transporter (TC 3.A.1.208) subfamily.</text>
</comment>
<keyword evidence="3" id="KW-0547">Nucleotide-binding</keyword>
<name>A0A0B6YN08_9EUPU</name>
<feature type="domain" description="ABC transporter" evidence="5">
    <location>
        <begin position="66"/>
        <end position="109"/>
    </location>
</feature>
<accession>A0A0B6YN08</accession>
<dbReference type="PANTHER" id="PTHR24223">
    <property type="entry name" value="ATP-BINDING CASSETTE SUB-FAMILY C"/>
    <property type="match status" value="1"/>
</dbReference>
<dbReference type="InterPro" id="IPR027417">
    <property type="entry name" value="P-loop_NTPase"/>
</dbReference>
<keyword evidence="4" id="KW-0067">ATP-binding</keyword>
<gene>
    <name evidence="6" type="primary">ORF29460</name>
</gene>
<dbReference type="PANTHER" id="PTHR24223:SF456">
    <property type="entry name" value="MULTIDRUG RESISTANCE-ASSOCIATED PROTEIN LETHAL(2)03659"/>
    <property type="match status" value="1"/>
</dbReference>
<dbReference type="Pfam" id="PF00005">
    <property type="entry name" value="ABC_tran"/>
    <property type="match status" value="1"/>
</dbReference>
<dbReference type="AlphaFoldDB" id="A0A0B6YN08"/>
<dbReference type="Gene3D" id="3.40.50.300">
    <property type="entry name" value="P-loop containing nucleotide triphosphate hydrolases"/>
    <property type="match status" value="1"/>
</dbReference>
<comment type="subcellular location">
    <subcellularLocation>
        <location evidence="1">Membrane</location>
        <topology evidence="1">Multi-pass membrane protein</topology>
    </subcellularLocation>
</comment>
<evidence type="ECO:0000313" key="6">
    <source>
        <dbReference type="EMBL" id="CEK57171.1"/>
    </source>
</evidence>
<dbReference type="SUPFAM" id="SSF52540">
    <property type="entry name" value="P-loop containing nucleoside triphosphate hydrolases"/>
    <property type="match status" value="1"/>
</dbReference>
<dbReference type="GO" id="GO:0016020">
    <property type="term" value="C:membrane"/>
    <property type="evidence" value="ECO:0007669"/>
    <property type="project" value="UniProtKB-SubCell"/>
</dbReference>
<feature type="non-terminal residue" evidence="6">
    <location>
        <position position="1"/>
    </location>
</feature>
<dbReference type="InterPro" id="IPR003439">
    <property type="entry name" value="ABC_transporter-like_ATP-bd"/>
</dbReference>